<evidence type="ECO:0000256" key="4">
    <source>
        <dbReference type="HAMAP-Rule" id="MF_00063"/>
    </source>
</evidence>
<keyword evidence="4" id="KW-0408">Iron</keyword>
<dbReference type="GO" id="GO:0043866">
    <property type="term" value="F:adenylyl-sulfate reductase (thioredoxin) activity"/>
    <property type="evidence" value="ECO:0007669"/>
    <property type="project" value="UniProtKB-EC"/>
</dbReference>
<keyword evidence="2 4" id="KW-0560">Oxidoreductase</keyword>
<feature type="active site" description="Nucleophile; cysteine thiosulfonate intermediate" evidence="4">
    <location>
        <position position="230"/>
    </location>
</feature>
<accession>A0A1Y5R6I6</accession>
<dbReference type="HAMAP" id="MF_00063">
    <property type="entry name" value="CysH"/>
    <property type="match status" value="1"/>
</dbReference>
<evidence type="ECO:0000313" key="7">
    <source>
        <dbReference type="Proteomes" id="UP000193200"/>
    </source>
</evidence>
<dbReference type="GO" id="GO:0070814">
    <property type="term" value="P:hydrogen sulfide biosynthetic process"/>
    <property type="evidence" value="ECO:0007669"/>
    <property type="project" value="UniProtKB-UniRule"/>
</dbReference>
<feature type="domain" description="Phosphoadenosine phosphosulphate reductase" evidence="5">
    <location>
        <begin position="41"/>
        <end position="208"/>
    </location>
</feature>
<evidence type="ECO:0000259" key="5">
    <source>
        <dbReference type="Pfam" id="PF01507"/>
    </source>
</evidence>
<dbReference type="InterPro" id="IPR002500">
    <property type="entry name" value="PAPS_reduct_dom"/>
</dbReference>
<dbReference type="PANTHER" id="PTHR46509:SF1">
    <property type="entry name" value="PHOSPHOADENOSINE PHOSPHOSULFATE REDUCTASE"/>
    <property type="match status" value="1"/>
</dbReference>
<dbReference type="GO" id="GO:0004604">
    <property type="term" value="F:phosphoadenylyl-sulfate reductase (thioredoxin) activity"/>
    <property type="evidence" value="ECO:0007669"/>
    <property type="project" value="UniProtKB-UniRule"/>
</dbReference>
<dbReference type="SUPFAM" id="SSF52402">
    <property type="entry name" value="Adenine nucleotide alpha hydrolases-like"/>
    <property type="match status" value="1"/>
</dbReference>
<dbReference type="EC" id="1.8.4.10" evidence="4"/>
<keyword evidence="7" id="KW-1185">Reference proteome</keyword>
<evidence type="ECO:0000313" key="6">
    <source>
        <dbReference type="EMBL" id="SLN10342.1"/>
    </source>
</evidence>
<proteinExistence type="inferred from homology"/>
<keyword evidence="4" id="KW-0411">Iron-sulfur</keyword>
<dbReference type="Proteomes" id="UP000193200">
    <property type="component" value="Unassembled WGS sequence"/>
</dbReference>
<dbReference type="GO" id="GO:0019379">
    <property type="term" value="P:sulfate assimilation, phosphoadenylyl sulfate reduction by phosphoadenylyl-sulfate reductase (thioredoxin)"/>
    <property type="evidence" value="ECO:0007669"/>
    <property type="project" value="UniProtKB-UniRule"/>
</dbReference>
<evidence type="ECO:0000256" key="3">
    <source>
        <dbReference type="ARBA" id="ARBA00024327"/>
    </source>
</evidence>
<dbReference type="NCBIfam" id="NF002537">
    <property type="entry name" value="PRK02090.1"/>
    <property type="match status" value="1"/>
</dbReference>
<feature type="binding site" evidence="4">
    <location>
        <position position="123"/>
    </location>
    <ligand>
        <name>[4Fe-4S] cluster</name>
        <dbReference type="ChEBI" id="CHEBI:49883"/>
    </ligand>
</feature>
<dbReference type="InParanoid" id="A0A1Y5R6I6"/>
<gene>
    <name evidence="4 6" type="primary">cysH</name>
    <name evidence="6" type="ORF">OCH7691_00035</name>
</gene>
<keyword evidence="4" id="KW-0479">Metal-binding</keyword>
<reference evidence="6 7" key="1">
    <citation type="submission" date="2017-03" db="EMBL/GenBank/DDBJ databases">
        <authorList>
            <person name="Afonso C.L."/>
            <person name="Miller P.J."/>
            <person name="Scott M.A."/>
            <person name="Spackman E."/>
            <person name="Goraichik I."/>
            <person name="Dimitrov K.M."/>
            <person name="Suarez D.L."/>
            <person name="Swayne D.E."/>
        </authorList>
    </citation>
    <scope>NUCLEOTIDE SEQUENCE [LARGE SCALE GENOMIC DNA]</scope>
    <source>
        <strain evidence="6 7">CECT 7691</strain>
    </source>
</reference>
<feature type="binding site" evidence="4">
    <location>
        <position position="203"/>
    </location>
    <ligand>
        <name>[4Fe-4S] cluster</name>
        <dbReference type="ChEBI" id="CHEBI:49883"/>
    </ligand>
</feature>
<feature type="binding site" evidence="4">
    <location>
        <position position="206"/>
    </location>
    <ligand>
        <name>[4Fe-4S] cluster</name>
        <dbReference type="ChEBI" id="CHEBI:49883"/>
    </ligand>
</feature>
<comment type="pathway">
    <text evidence="3 4">Sulfur metabolism; hydrogen sulfide biosynthesis; sulfite from sulfate.</text>
</comment>
<dbReference type="GO" id="GO:0051539">
    <property type="term" value="F:4 iron, 4 sulfur cluster binding"/>
    <property type="evidence" value="ECO:0007669"/>
    <property type="project" value="UniProtKB-UniRule"/>
</dbReference>
<dbReference type="OrthoDB" id="9794018at2"/>
<dbReference type="InterPro" id="IPR014729">
    <property type="entry name" value="Rossmann-like_a/b/a_fold"/>
</dbReference>
<comment type="cofactor">
    <cofactor evidence="4">
        <name>[4Fe-4S] cluster</name>
        <dbReference type="ChEBI" id="CHEBI:49883"/>
    </cofactor>
    <text evidence="4">Binds 1 [4Fe-4S] cluster per subunit.</text>
</comment>
<evidence type="ECO:0000256" key="1">
    <source>
        <dbReference type="ARBA" id="ARBA00009732"/>
    </source>
</evidence>
<feature type="binding site" evidence="4">
    <location>
        <position position="122"/>
    </location>
    <ligand>
        <name>[4Fe-4S] cluster</name>
        <dbReference type="ChEBI" id="CHEBI:49883"/>
    </ligand>
</feature>
<comment type="catalytic activity">
    <reaction evidence="4">
        <text>[thioredoxin]-disulfide + sulfite + AMP + 2 H(+) = adenosine 5'-phosphosulfate + [thioredoxin]-dithiol</text>
        <dbReference type="Rhea" id="RHEA:21976"/>
        <dbReference type="Rhea" id="RHEA-COMP:10698"/>
        <dbReference type="Rhea" id="RHEA-COMP:10700"/>
        <dbReference type="ChEBI" id="CHEBI:15378"/>
        <dbReference type="ChEBI" id="CHEBI:17359"/>
        <dbReference type="ChEBI" id="CHEBI:29950"/>
        <dbReference type="ChEBI" id="CHEBI:50058"/>
        <dbReference type="ChEBI" id="CHEBI:58243"/>
        <dbReference type="ChEBI" id="CHEBI:456215"/>
        <dbReference type="EC" id="1.8.4.10"/>
    </reaction>
</comment>
<dbReference type="Pfam" id="PF01507">
    <property type="entry name" value="PAPS_reduct"/>
    <property type="match status" value="1"/>
</dbReference>
<dbReference type="FunCoup" id="A0A1Y5R6I6">
    <property type="interactions" value="314"/>
</dbReference>
<dbReference type="AlphaFoldDB" id="A0A1Y5R6I6"/>
<dbReference type="RefSeq" id="WP_085881419.1">
    <property type="nucleotide sequence ID" value="NZ_FWFR01000001.1"/>
</dbReference>
<dbReference type="GO" id="GO:0005737">
    <property type="term" value="C:cytoplasm"/>
    <property type="evidence" value="ECO:0007669"/>
    <property type="project" value="UniProtKB-SubCell"/>
</dbReference>
<dbReference type="GO" id="GO:0046872">
    <property type="term" value="F:metal ion binding"/>
    <property type="evidence" value="ECO:0007669"/>
    <property type="project" value="UniProtKB-KW"/>
</dbReference>
<comment type="function">
    <text evidence="4">Catalyzes the formation of sulfite from adenosine 5'-phosphosulfate (APS) using thioredoxin as an electron donor.</text>
</comment>
<organism evidence="6 7">
    <name type="scientific">Oceanibacterium hippocampi</name>
    <dbReference type="NCBI Taxonomy" id="745714"/>
    <lineage>
        <taxon>Bacteria</taxon>
        <taxon>Pseudomonadati</taxon>
        <taxon>Pseudomonadota</taxon>
        <taxon>Alphaproteobacteria</taxon>
        <taxon>Sneathiellales</taxon>
        <taxon>Sneathiellaceae</taxon>
        <taxon>Oceanibacterium</taxon>
    </lineage>
</organism>
<dbReference type="EMBL" id="FWFR01000001">
    <property type="protein sequence ID" value="SLN10342.1"/>
    <property type="molecule type" value="Genomic_DNA"/>
</dbReference>
<dbReference type="PANTHER" id="PTHR46509">
    <property type="entry name" value="PHOSPHOADENOSINE PHOSPHOSULFATE REDUCTASE"/>
    <property type="match status" value="1"/>
</dbReference>
<name>A0A1Y5R6I6_9PROT</name>
<protein>
    <recommendedName>
        <fullName evidence="4">Adenosine 5'-phosphosulfate reductase</fullName>
        <shortName evidence="4">APS reductase</shortName>
        <ecNumber evidence="4">1.8.4.10</ecNumber>
    </recommendedName>
    <alternativeName>
        <fullName evidence="4">5'-adenylylsulfate reductase</fullName>
    </alternativeName>
    <alternativeName>
        <fullName evidence="4">Thioredoxin-dependent 5'-adenylylsulfate reductase</fullName>
    </alternativeName>
</protein>
<comment type="subcellular location">
    <subcellularLocation>
        <location evidence="4">Cytoplasm</location>
    </subcellularLocation>
</comment>
<dbReference type="PIRSF" id="PIRSF000857">
    <property type="entry name" value="PAPS_reductase"/>
    <property type="match status" value="1"/>
</dbReference>
<keyword evidence="4" id="KW-0963">Cytoplasm</keyword>
<comment type="similarity">
    <text evidence="1 4">Belongs to the PAPS reductase family. CysH subfamily.</text>
</comment>
<evidence type="ECO:0000256" key="2">
    <source>
        <dbReference type="ARBA" id="ARBA00023002"/>
    </source>
</evidence>
<sequence>MNDTVKSCSEYEAARLRGLYGHLDGAELLEPLLRREFQGRIVATSSFGAEAAVLLSLIADIDPRTPVVFLDTLRLFGETLRYQRDLSDHLGLEDVRVVHPDSGALAALDPDEMLFARDPDACCRIRKVDPLGPAIEGFDAWITGRKQMHGGSRASLEVIEAAEVRIKVNPLARWDANDIKLAFLERDLPRHPLVAEGFLSLGCMPCTERVASGSSDIRGGRWAGRDKSECGIHLPRGQ</sequence>
<dbReference type="Gene3D" id="3.40.50.620">
    <property type="entry name" value="HUPs"/>
    <property type="match status" value="1"/>
</dbReference>
<dbReference type="InterPro" id="IPR004511">
    <property type="entry name" value="PAPS/APS_Rdtase"/>
</dbReference>